<evidence type="ECO:0000313" key="3">
    <source>
        <dbReference type="Proteomes" id="UP000309668"/>
    </source>
</evidence>
<comment type="caution">
    <text evidence="2">The sequence shown here is derived from an EMBL/GenBank/DDBJ whole genome shotgun (WGS) entry which is preliminary data.</text>
</comment>
<gene>
    <name evidence="2" type="ORF">FEV51_12985</name>
</gene>
<dbReference type="AlphaFoldDB" id="A0A5S3NXH1"/>
<dbReference type="InterPro" id="IPR021301">
    <property type="entry name" value="DUF2779"/>
</dbReference>
<sequence length="495" mass="54859">MHETTPHRRYGLSKSRITSFEQCPKKLWLSVHKPELAQYDEGAEMRFSGGNEVGEIACALHTQGVMVEAEPNLTAALATTARLLAEDHPGPIFEATFEHDGVLVRVDVLERAGESSWHAAEVKSSTSVKDYHHGDLATQVWVMRGAGLNLESAAIRHIDKSFELTSAGDYAGLFRDAELMGEVDDIVTGRAALVQEAQAVLADDEPTLQMGDHCSSPFECEFATYCGKALPEGPDWPVTVLPRGAGKKWLEKGIEDLLDLSEEDLSAKNAQILSATRDDVPYHDVEGARREMADWGWPRAWLDFETIAPAVPRWIGTRPYQQIPFQFSLHLEQRDGTITHHEFLSCDGSDPRRACAEALISMVPDDATIIAYYAPFERRVLRDLAAWEPDLAGPLLVMAEATVDLLPVTRNNWYHRDQRGSWSIKAVLPTIAPELDYASLEVKDGGNAQLAWAEAAQKRCSVARREALAEALKAYCQRDTWAMITIARALGAENE</sequence>
<proteinExistence type="predicted"/>
<accession>A0A5S3NXH1</accession>
<dbReference type="RefSeq" id="WP_138619556.1">
    <property type="nucleotide sequence ID" value="NZ_VCAO01000014.1"/>
</dbReference>
<dbReference type="Proteomes" id="UP000309668">
    <property type="component" value="Unassembled WGS sequence"/>
</dbReference>
<dbReference type="OrthoDB" id="9783873at2"/>
<feature type="domain" description="DUF2779" evidence="1">
    <location>
        <begin position="301"/>
        <end position="423"/>
    </location>
</feature>
<dbReference type="EMBL" id="VCAO01000014">
    <property type="protein sequence ID" value="TMM44982.1"/>
    <property type="molecule type" value="Genomic_DNA"/>
</dbReference>
<dbReference type="Pfam" id="PF11074">
    <property type="entry name" value="DUF2779"/>
    <property type="match status" value="1"/>
</dbReference>
<organism evidence="2 3">
    <name type="scientific">Qipengyuania marisflavi</name>
    <dbReference type="NCBI Taxonomy" id="2486356"/>
    <lineage>
        <taxon>Bacteria</taxon>
        <taxon>Pseudomonadati</taxon>
        <taxon>Pseudomonadota</taxon>
        <taxon>Alphaproteobacteria</taxon>
        <taxon>Sphingomonadales</taxon>
        <taxon>Erythrobacteraceae</taxon>
        <taxon>Qipengyuania</taxon>
    </lineage>
</organism>
<reference evidence="2 3" key="1">
    <citation type="submission" date="2019-05" db="EMBL/GenBank/DDBJ databases">
        <title>Erythrobacter marisflavi sp. nov., isolated from isolated from water of an estuary environment.</title>
        <authorList>
            <person name="Yoon J.-H."/>
        </authorList>
    </citation>
    <scope>NUCLEOTIDE SEQUENCE [LARGE SCALE GENOMIC DNA]</scope>
    <source>
        <strain evidence="2 3">KEM-5</strain>
    </source>
</reference>
<protein>
    <submittedName>
        <fullName evidence="2">DUF2779 domain-containing protein</fullName>
    </submittedName>
</protein>
<evidence type="ECO:0000259" key="1">
    <source>
        <dbReference type="Pfam" id="PF11074"/>
    </source>
</evidence>
<keyword evidence="3" id="KW-1185">Reference proteome</keyword>
<evidence type="ECO:0000313" key="2">
    <source>
        <dbReference type="EMBL" id="TMM44982.1"/>
    </source>
</evidence>
<name>A0A5S3NXH1_9SPHN</name>